<dbReference type="EMBL" id="NTJZ01000011">
    <property type="protein sequence ID" value="PDH33042.1"/>
    <property type="molecule type" value="Genomic_DNA"/>
</dbReference>
<dbReference type="Proteomes" id="UP000219329">
    <property type="component" value="Unassembled WGS sequence"/>
</dbReference>
<organism evidence="2 3">
    <name type="scientific">OM182 bacterium MED-G28</name>
    <dbReference type="NCBI Taxonomy" id="1986256"/>
    <lineage>
        <taxon>Bacteria</taxon>
        <taxon>Pseudomonadati</taxon>
        <taxon>Pseudomonadota</taxon>
        <taxon>Gammaproteobacteria</taxon>
        <taxon>OMG group</taxon>
        <taxon>OM182 clade</taxon>
    </lineage>
</organism>
<proteinExistence type="predicted"/>
<protein>
    <recommendedName>
        <fullName evidence="4">Toluene tolerance protein</fullName>
    </recommendedName>
</protein>
<dbReference type="PANTHER" id="PTHR36573:SF1">
    <property type="entry name" value="INTERMEMBRANE PHOSPHOLIPID TRANSPORT SYSTEM BINDING PROTEIN MLAC"/>
    <property type="match status" value="1"/>
</dbReference>
<feature type="chain" id="PRO_5012540296" description="Toluene tolerance protein" evidence="1">
    <location>
        <begin position="24"/>
        <end position="200"/>
    </location>
</feature>
<feature type="signal peptide" evidence="1">
    <location>
        <begin position="1"/>
        <end position="23"/>
    </location>
</feature>
<keyword evidence="1" id="KW-0732">Signal</keyword>
<dbReference type="Pfam" id="PF05494">
    <property type="entry name" value="MlaC"/>
    <property type="match status" value="1"/>
</dbReference>
<dbReference type="InterPro" id="IPR008869">
    <property type="entry name" value="MlaC/ttg2D"/>
</dbReference>
<reference evidence="2 3" key="1">
    <citation type="submission" date="2017-08" db="EMBL/GenBank/DDBJ databases">
        <title>Fine stratification of microbial communities through a metagenomic profile of the photic zone.</title>
        <authorList>
            <person name="Haro-Moreno J.M."/>
            <person name="Lopez-Perez M."/>
            <person name="De La Torre J."/>
            <person name="Picazo A."/>
            <person name="Camacho A."/>
            <person name="Rodriguez-Valera F."/>
        </authorList>
    </citation>
    <scope>NUCLEOTIDE SEQUENCE [LARGE SCALE GENOMIC DNA]</scope>
    <source>
        <strain evidence="2">MED-G28</strain>
    </source>
</reference>
<accession>A0A2A5W9F6</accession>
<evidence type="ECO:0008006" key="4">
    <source>
        <dbReference type="Google" id="ProtNLM"/>
    </source>
</evidence>
<dbReference type="InterPro" id="IPR042245">
    <property type="entry name" value="Tgt2/MlaC_sf"/>
</dbReference>
<evidence type="ECO:0000256" key="1">
    <source>
        <dbReference type="SAM" id="SignalP"/>
    </source>
</evidence>
<dbReference type="Gene3D" id="3.10.450.710">
    <property type="entry name" value="Tgt2/MlaC"/>
    <property type="match status" value="1"/>
</dbReference>
<comment type="caution">
    <text evidence="2">The sequence shown here is derived from an EMBL/GenBank/DDBJ whole genome shotgun (WGS) entry which is preliminary data.</text>
</comment>
<evidence type="ECO:0000313" key="3">
    <source>
        <dbReference type="Proteomes" id="UP000219329"/>
    </source>
</evidence>
<evidence type="ECO:0000313" key="2">
    <source>
        <dbReference type="EMBL" id="PDH33042.1"/>
    </source>
</evidence>
<gene>
    <name evidence="2" type="ORF">CNF02_10050</name>
</gene>
<name>A0A2A5W9F6_9GAMM</name>
<dbReference type="PANTHER" id="PTHR36573">
    <property type="entry name" value="INTERMEMBRANE PHOSPHOLIPID TRANSPORT SYSTEM BINDING PROTEIN MLAC"/>
    <property type="match status" value="1"/>
</dbReference>
<dbReference type="AlphaFoldDB" id="A0A2A5W9F6"/>
<sequence>MKSMSKVALPWFIVLAMTGVVNAQQMSAVGTAELGVNTLLETVAESKDLFLSDRDRYFANVEAVLNTFVDFNAVAEVVMNRFADGASVDQTERFADILRSTLTRFYGASLASYNGEELVFLPSSNAGDDPRADTVVGMELRGSDSNLRLQYQMFINENDEWKLKNLSLAGINLGRQYFGQFSALMSEHDNDIDLVLDNWQ</sequence>